<dbReference type="Pfam" id="PF00395">
    <property type="entry name" value="SLH"/>
    <property type="match status" value="2"/>
</dbReference>
<accession>A0ABZ0RYG5</accession>
<sequence length="698" mass="79158">MQLVEIGAINGYPDGEFRPALTISVGQSTSLLKGALQLPEAPYQPIFKDVSQKSSFAAGVFSTYKAGIFKGKKDGTFGVADPLTREMMASALVNAFHLKDTGEAITFKDWDKISPEHQENVKILAQHGITTGREDGSYDPQAVVNRVTFAVMIHRALVMNNEITPKDYTIETAQQSKFTLFRKEANFAQVTKGDTPLFVRSESAIKLAGTKTENFGVATDTIYTYKIGSHATLKVTVRRLTNGDEFVFSTLTNTSDAKVSVDLFQKQANVTNFRLYRYDRFPISKNVNDVFGYDSSSYPTGLMRFMSTEKLAGDRMVGQAYRSKQLTQKYDNGGTSYMRDLRAEYEALSYTWLGTDLLSFYTLASTGQDIVDTWYMDSNERLFNNDENMNSWMVETAANYKKRNNWYTAEGPFNKMATTTEPMPKNYQGFGRNLLLVKEDRALVLFKEQGDRYFANLVKNSFVSLQKFKGNKTYWETEVTSTYLKGLYGIHAPFIDTRFNEQIALFYYNSGAEFEIPNYRTPLKNYADLIVSQRTNNNVIRVTKDAYYIPDYFPLKQNVTTHTSMNHLLGGMNILLMAYNEFGDAKYLETATAIQAALAIEKDKWIRPNGDIWYRMNKEGQFAGTDYQHLTLEDLIQSYRLWKDIDTSKLPVLEEMIASKAGYLSANQLGYTMKIKNGLEAIGMLHYLPEGPLHTDAL</sequence>
<protein>
    <submittedName>
        <fullName evidence="3">S-layer homology domain-containing protein</fullName>
    </submittedName>
</protein>
<reference evidence="3 4" key="1">
    <citation type="submission" date="2023-09" db="EMBL/GenBank/DDBJ databases">
        <authorList>
            <person name="Page C.A."/>
            <person name="Perez-Diaz I.M."/>
        </authorList>
    </citation>
    <scope>NUCLEOTIDE SEQUENCE [LARGE SCALE GENOMIC DNA]</scope>
    <source>
        <strain evidence="3 4">Ll15</strain>
    </source>
</reference>
<evidence type="ECO:0000259" key="2">
    <source>
        <dbReference type="PROSITE" id="PS51272"/>
    </source>
</evidence>
<gene>
    <name evidence="3" type="ORF">R6U77_01785</name>
</gene>
<dbReference type="InterPro" id="IPR001119">
    <property type="entry name" value="SLH_dom"/>
</dbReference>
<keyword evidence="1" id="KW-0732">Signal</keyword>
<dbReference type="Proteomes" id="UP001322664">
    <property type="component" value="Chromosome"/>
</dbReference>
<dbReference type="EMBL" id="CP137624">
    <property type="protein sequence ID" value="WPK12449.1"/>
    <property type="molecule type" value="Genomic_DNA"/>
</dbReference>
<feature type="domain" description="SLH" evidence="2">
    <location>
        <begin position="43"/>
        <end position="102"/>
    </location>
</feature>
<evidence type="ECO:0000313" key="3">
    <source>
        <dbReference type="EMBL" id="WPK12449.1"/>
    </source>
</evidence>
<feature type="domain" description="SLH" evidence="2">
    <location>
        <begin position="104"/>
        <end position="167"/>
    </location>
</feature>
<dbReference type="PROSITE" id="PS51272">
    <property type="entry name" value="SLH"/>
    <property type="match status" value="2"/>
</dbReference>
<evidence type="ECO:0000256" key="1">
    <source>
        <dbReference type="ARBA" id="ARBA00022729"/>
    </source>
</evidence>
<dbReference type="RefSeq" id="WP_319837191.1">
    <property type="nucleotide sequence ID" value="NZ_CP137624.1"/>
</dbReference>
<proteinExistence type="predicted"/>
<keyword evidence="4" id="KW-1185">Reference proteome</keyword>
<name>A0ABZ0RYG5_9BACI</name>
<organism evidence="3 4">
    <name type="scientific">Lysinibacillus louembei</name>
    <dbReference type="NCBI Taxonomy" id="1470088"/>
    <lineage>
        <taxon>Bacteria</taxon>
        <taxon>Bacillati</taxon>
        <taxon>Bacillota</taxon>
        <taxon>Bacilli</taxon>
        <taxon>Bacillales</taxon>
        <taxon>Bacillaceae</taxon>
        <taxon>Lysinibacillus</taxon>
    </lineage>
</organism>
<evidence type="ECO:0000313" key="4">
    <source>
        <dbReference type="Proteomes" id="UP001322664"/>
    </source>
</evidence>